<evidence type="ECO:0000313" key="2">
    <source>
        <dbReference type="EMBL" id="GFS62239.1"/>
    </source>
</evidence>
<organism evidence="2 3">
    <name type="scientific">Trichonephila inaurata madagascariensis</name>
    <dbReference type="NCBI Taxonomy" id="2747483"/>
    <lineage>
        <taxon>Eukaryota</taxon>
        <taxon>Metazoa</taxon>
        <taxon>Ecdysozoa</taxon>
        <taxon>Arthropoda</taxon>
        <taxon>Chelicerata</taxon>
        <taxon>Arachnida</taxon>
        <taxon>Araneae</taxon>
        <taxon>Araneomorphae</taxon>
        <taxon>Entelegynae</taxon>
        <taxon>Araneoidea</taxon>
        <taxon>Nephilidae</taxon>
        <taxon>Trichonephila</taxon>
        <taxon>Trichonephila inaurata</taxon>
    </lineage>
</organism>
<gene>
    <name evidence="2" type="primary">NCL1_18728</name>
    <name evidence="2" type="ORF">TNIN_352351</name>
</gene>
<dbReference type="InterPro" id="IPR013216">
    <property type="entry name" value="Methyltransf_11"/>
</dbReference>
<dbReference type="Gene3D" id="3.40.50.150">
    <property type="entry name" value="Vaccinia Virus protein VP39"/>
    <property type="match status" value="1"/>
</dbReference>
<dbReference type="GO" id="GO:0008757">
    <property type="term" value="F:S-adenosylmethionine-dependent methyltransferase activity"/>
    <property type="evidence" value="ECO:0007669"/>
    <property type="project" value="InterPro"/>
</dbReference>
<dbReference type="Pfam" id="PF08241">
    <property type="entry name" value="Methyltransf_11"/>
    <property type="match status" value="1"/>
</dbReference>
<evidence type="ECO:0000313" key="3">
    <source>
        <dbReference type="Proteomes" id="UP000886998"/>
    </source>
</evidence>
<comment type="caution">
    <text evidence="2">The sequence shown here is derived from an EMBL/GenBank/DDBJ whole genome shotgun (WGS) entry which is preliminary data.</text>
</comment>
<dbReference type="CDD" id="cd02440">
    <property type="entry name" value="AdoMet_MTases"/>
    <property type="match status" value="1"/>
</dbReference>
<protein>
    <submittedName>
        <fullName evidence="2">Methyltranfer_dom domain-containing protein</fullName>
    </submittedName>
</protein>
<proteinExistence type="predicted"/>
<dbReference type="PANTHER" id="PTHR43861:SF1">
    <property type="entry name" value="TRANS-ACONITATE 2-METHYLTRANSFERASE"/>
    <property type="match status" value="1"/>
</dbReference>
<accession>A0A8X6MLB8</accession>
<sequence length="290" mass="33719">MLLMRNYFYFQKANIESMDPILYSKYHHLQERDVNDFLLACASLSNWCNLTKKIVMDVGCGSGNTSCAWLLSLFLQVKRLIAIDKSEDMIKLAKVLNPHPKIEYMVADIADESSLECWEGTINKVISTWCFQFIADKRKAFRNVYNLLKPGGEGLKLFEVDSPYHQCYRCIIESPKWSHIFKSRSLEYPQIYSENSSDVYYKRLLQELGFTVVLCKKKQKTFAFSSDEDCIGFLLSVFSLYKMVPDECMEEFRNDLLESFLLYGGREASGRPVVYYNLMNVLVKRPNQTT</sequence>
<dbReference type="SUPFAM" id="SSF53335">
    <property type="entry name" value="S-adenosyl-L-methionine-dependent methyltransferases"/>
    <property type="match status" value="1"/>
</dbReference>
<dbReference type="EMBL" id="BMAV01027785">
    <property type="protein sequence ID" value="GFS62239.1"/>
    <property type="molecule type" value="Genomic_DNA"/>
</dbReference>
<name>A0A8X6MLB8_9ARAC</name>
<feature type="domain" description="Methyltransferase type 11" evidence="1">
    <location>
        <begin position="57"/>
        <end position="152"/>
    </location>
</feature>
<dbReference type="Proteomes" id="UP000886998">
    <property type="component" value="Unassembled WGS sequence"/>
</dbReference>
<dbReference type="PANTHER" id="PTHR43861">
    <property type="entry name" value="TRANS-ACONITATE 2-METHYLTRANSFERASE-RELATED"/>
    <property type="match status" value="1"/>
</dbReference>
<evidence type="ECO:0000259" key="1">
    <source>
        <dbReference type="Pfam" id="PF08241"/>
    </source>
</evidence>
<keyword evidence="3" id="KW-1185">Reference proteome</keyword>
<reference evidence="2" key="1">
    <citation type="submission" date="2020-08" db="EMBL/GenBank/DDBJ databases">
        <title>Multicomponent nature underlies the extraordinary mechanical properties of spider dragline silk.</title>
        <authorList>
            <person name="Kono N."/>
            <person name="Nakamura H."/>
            <person name="Mori M."/>
            <person name="Yoshida Y."/>
            <person name="Ohtoshi R."/>
            <person name="Malay A.D."/>
            <person name="Moran D.A.P."/>
            <person name="Tomita M."/>
            <person name="Numata K."/>
            <person name="Arakawa K."/>
        </authorList>
    </citation>
    <scope>NUCLEOTIDE SEQUENCE</scope>
</reference>
<dbReference type="AlphaFoldDB" id="A0A8X6MLB8"/>
<dbReference type="OrthoDB" id="8300214at2759"/>
<dbReference type="InterPro" id="IPR029063">
    <property type="entry name" value="SAM-dependent_MTases_sf"/>
</dbReference>